<dbReference type="AlphaFoldDB" id="A0A2T9K6F0"/>
<evidence type="ECO:0000256" key="3">
    <source>
        <dbReference type="ARBA" id="ARBA00022694"/>
    </source>
</evidence>
<protein>
    <submittedName>
        <fullName evidence="11">CCA tRNA nucleotidyltransferase</fullName>
    </submittedName>
</protein>
<keyword evidence="12" id="KW-1185">Reference proteome</keyword>
<keyword evidence="5" id="KW-0479">Metal-binding</keyword>
<keyword evidence="8" id="KW-0694">RNA-binding</keyword>
<dbReference type="GO" id="GO:0008033">
    <property type="term" value="P:tRNA processing"/>
    <property type="evidence" value="ECO:0007669"/>
    <property type="project" value="UniProtKB-KW"/>
</dbReference>
<accession>A0A2T9K6F0</accession>
<evidence type="ECO:0000256" key="8">
    <source>
        <dbReference type="RuleBase" id="RU003953"/>
    </source>
</evidence>
<evidence type="ECO:0000313" key="12">
    <source>
        <dbReference type="Proteomes" id="UP000245073"/>
    </source>
</evidence>
<keyword evidence="2 8" id="KW-0808">Transferase</keyword>
<evidence type="ECO:0000256" key="5">
    <source>
        <dbReference type="ARBA" id="ARBA00022723"/>
    </source>
</evidence>
<dbReference type="Gene3D" id="1.10.3090.10">
    <property type="entry name" value="cca-adding enzyme, domain 2"/>
    <property type="match status" value="1"/>
</dbReference>
<dbReference type="GO" id="GO:0000049">
    <property type="term" value="F:tRNA binding"/>
    <property type="evidence" value="ECO:0007669"/>
    <property type="project" value="TreeGrafter"/>
</dbReference>
<dbReference type="Pfam" id="PF01743">
    <property type="entry name" value="PolyA_pol"/>
    <property type="match status" value="1"/>
</dbReference>
<comment type="caution">
    <text evidence="11">The sequence shown here is derived from an EMBL/GenBank/DDBJ whole genome shotgun (WGS) entry which is preliminary data.</text>
</comment>
<organism evidence="11 12">
    <name type="scientific">Caulobacter endophyticus</name>
    <dbReference type="NCBI Taxonomy" id="2172652"/>
    <lineage>
        <taxon>Bacteria</taxon>
        <taxon>Pseudomonadati</taxon>
        <taxon>Pseudomonadota</taxon>
        <taxon>Alphaproteobacteria</taxon>
        <taxon>Caulobacterales</taxon>
        <taxon>Caulobacteraceae</taxon>
        <taxon>Caulobacter</taxon>
    </lineage>
</organism>
<dbReference type="EMBL" id="QDKQ01000029">
    <property type="protein sequence ID" value="PVM91534.1"/>
    <property type="molecule type" value="Genomic_DNA"/>
</dbReference>
<evidence type="ECO:0000259" key="9">
    <source>
        <dbReference type="Pfam" id="PF01743"/>
    </source>
</evidence>
<dbReference type="Pfam" id="PF12627">
    <property type="entry name" value="PolyA_pol_RNAbd"/>
    <property type="match status" value="1"/>
</dbReference>
<evidence type="ECO:0000256" key="6">
    <source>
        <dbReference type="ARBA" id="ARBA00022741"/>
    </source>
</evidence>
<evidence type="ECO:0000256" key="4">
    <source>
        <dbReference type="ARBA" id="ARBA00022695"/>
    </source>
</evidence>
<dbReference type="OrthoDB" id="9805698at2"/>
<evidence type="ECO:0000256" key="2">
    <source>
        <dbReference type="ARBA" id="ARBA00022679"/>
    </source>
</evidence>
<name>A0A2T9K6F0_9CAUL</name>
<dbReference type="PANTHER" id="PTHR46173">
    <property type="entry name" value="CCA TRNA NUCLEOTIDYLTRANSFERASE 1, MITOCHONDRIAL"/>
    <property type="match status" value="1"/>
</dbReference>
<proteinExistence type="inferred from homology"/>
<keyword evidence="4" id="KW-0548">Nucleotidyltransferase</keyword>
<dbReference type="GO" id="GO:0016779">
    <property type="term" value="F:nucleotidyltransferase activity"/>
    <property type="evidence" value="ECO:0007669"/>
    <property type="project" value="UniProtKB-KW"/>
</dbReference>
<comment type="cofactor">
    <cofactor evidence="1">
        <name>Mg(2+)</name>
        <dbReference type="ChEBI" id="CHEBI:18420"/>
    </cofactor>
</comment>
<dbReference type="InterPro" id="IPR002646">
    <property type="entry name" value="PolA_pol_head_dom"/>
</dbReference>
<dbReference type="InterPro" id="IPR032828">
    <property type="entry name" value="PolyA_RNA-bd"/>
</dbReference>
<feature type="domain" description="tRNA nucleotidyltransferase/poly(A) polymerase RNA and SrmB- binding" evidence="10">
    <location>
        <begin position="177"/>
        <end position="233"/>
    </location>
</feature>
<keyword evidence="6" id="KW-0547">Nucleotide-binding</keyword>
<dbReference type="InterPro" id="IPR043519">
    <property type="entry name" value="NT_sf"/>
</dbReference>
<keyword evidence="3" id="KW-0819">tRNA processing</keyword>
<keyword evidence="7" id="KW-0460">Magnesium</keyword>
<dbReference type="SUPFAM" id="SSF81891">
    <property type="entry name" value="Poly A polymerase C-terminal region-like"/>
    <property type="match status" value="1"/>
</dbReference>
<dbReference type="Proteomes" id="UP000245073">
    <property type="component" value="Unassembled WGS sequence"/>
</dbReference>
<reference evidence="11 12" key="1">
    <citation type="submission" date="2018-04" db="EMBL/GenBank/DDBJ databases">
        <title>The genome sequence of Caulobacter sp. 744.</title>
        <authorList>
            <person name="Gao J."/>
            <person name="Sun J."/>
        </authorList>
    </citation>
    <scope>NUCLEOTIDE SEQUENCE [LARGE SCALE GENOMIC DNA]</scope>
    <source>
        <strain evidence="11 12">774</strain>
    </source>
</reference>
<evidence type="ECO:0000259" key="10">
    <source>
        <dbReference type="Pfam" id="PF12627"/>
    </source>
</evidence>
<comment type="similarity">
    <text evidence="8">Belongs to the tRNA nucleotidyltransferase/poly(A) polymerase family.</text>
</comment>
<dbReference type="Gene3D" id="3.30.460.10">
    <property type="entry name" value="Beta Polymerase, domain 2"/>
    <property type="match status" value="1"/>
</dbReference>
<dbReference type="GO" id="GO:0000166">
    <property type="term" value="F:nucleotide binding"/>
    <property type="evidence" value="ECO:0007669"/>
    <property type="project" value="UniProtKB-KW"/>
</dbReference>
<dbReference type="GO" id="GO:0046872">
    <property type="term" value="F:metal ion binding"/>
    <property type="evidence" value="ECO:0007669"/>
    <property type="project" value="UniProtKB-KW"/>
</dbReference>
<dbReference type="RefSeq" id="WP_109100173.1">
    <property type="nucleotide sequence ID" value="NZ_QDKQ01000029.1"/>
</dbReference>
<evidence type="ECO:0000313" key="11">
    <source>
        <dbReference type="EMBL" id="PVM91534.1"/>
    </source>
</evidence>
<dbReference type="CDD" id="cd05398">
    <property type="entry name" value="NT_ClassII-CCAase"/>
    <property type="match status" value="1"/>
</dbReference>
<gene>
    <name evidence="11" type="ORF">DDF67_06845</name>
</gene>
<sequence>MAWPETKAVIAALEAKGRPGCARFVGGCVRNTLMNKPVDDIDIATTLTPDQVIEALGEAGLKAIPTGVDHGTVTAVSGKIPFEITTLRRDVSTDGRRAVVAFTHAWEEDAQRRDFRFNALYVDGEGRLYDPTGQGVQDARDGKVVFVGEPMTRIREDYLRILRFFRFQAWYGKGEPDQKALAACKALKGLVSGRAAERTQKEILKLLAAEDPRPALRLMAATGVLAAILPFVKSLARLDGLVAIETEQLFENDVELRLAALIPDDAVLARELAERLRLSNALKDRLIEAVGTSPRIVSWMSPREARRAVYALGLRTFTDRVKLAWAGSTRLAATSQWRALLALAENWDPPSFPMTGAEVMRAGVPKGPLVGEVMREVEIWWIDQDFIEDKLSVIERLKAVVQGMVV</sequence>
<feature type="domain" description="Poly A polymerase head" evidence="9">
    <location>
        <begin position="22"/>
        <end position="144"/>
    </location>
</feature>
<dbReference type="PANTHER" id="PTHR46173:SF1">
    <property type="entry name" value="CCA TRNA NUCLEOTIDYLTRANSFERASE 1, MITOCHONDRIAL"/>
    <property type="match status" value="1"/>
</dbReference>
<dbReference type="SUPFAM" id="SSF81301">
    <property type="entry name" value="Nucleotidyltransferase"/>
    <property type="match status" value="1"/>
</dbReference>
<evidence type="ECO:0000256" key="7">
    <source>
        <dbReference type="ARBA" id="ARBA00022842"/>
    </source>
</evidence>
<dbReference type="InterPro" id="IPR050264">
    <property type="entry name" value="Bact_CCA-adding_enz_type3_sf"/>
</dbReference>
<evidence type="ECO:0000256" key="1">
    <source>
        <dbReference type="ARBA" id="ARBA00001946"/>
    </source>
</evidence>